<evidence type="ECO:0000256" key="7">
    <source>
        <dbReference type="ARBA" id="ARBA00023136"/>
    </source>
</evidence>
<dbReference type="Pfam" id="PF08238">
    <property type="entry name" value="Sel1"/>
    <property type="match status" value="5"/>
</dbReference>
<keyword evidence="2" id="KW-0812">Transmembrane</keyword>
<dbReference type="FunFam" id="1.25.40.10:FF:001837">
    <property type="entry name" value="ERAD-associated E3 ubiquitin-protein ligase component HRD3A"/>
    <property type="match status" value="1"/>
</dbReference>
<comment type="caution">
    <text evidence="10">The sequence shown here is derived from an EMBL/GenBank/DDBJ whole genome shotgun (WGS) entry which is preliminary data.</text>
</comment>
<dbReference type="Proteomes" id="UP000619265">
    <property type="component" value="Unassembled WGS sequence"/>
</dbReference>
<dbReference type="EMBL" id="LIHL02000015">
    <property type="protein sequence ID" value="KAF5445516.1"/>
    <property type="molecule type" value="Genomic_DNA"/>
</dbReference>
<evidence type="ECO:0000313" key="10">
    <source>
        <dbReference type="EMBL" id="KAF5445516.1"/>
    </source>
</evidence>
<dbReference type="InterPro" id="IPR011990">
    <property type="entry name" value="TPR-like_helical_dom_sf"/>
</dbReference>
<keyword evidence="4" id="KW-0677">Repeat</keyword>
<keyword evidence="3" id="KW-0732">Signal</keyword>
<proteinExistence type="inferred from homology"/>
<evidence type="ECO:0000256" key="6">
    <source>
        <dbReference type="ARBA" id="ARBA00022989"/>
    </source>
</evidence>
<name>A0A833SPT2_JUGRE</name>
<keyword evidence="8" id="KW-0325">Glycoprotein</keyword>
<dbReference type="GO" id="GO:0005789">
    <property type="term" value="C:endoplasmic reticulum membrane"/>
    <property type="evidence" value="ECO:0007669"/>
    <property type="project" value="UniProtKB-SubCell"/>
</dbReference>
<dbReference type="PANTHER" id="PTHR45084">
    <property type="entry name" value="ERAD-ASSOCIATED E3 UBIQUITIN-PROTEIN LIGASE COMPONENT HRD3A-RELATED"/>
    <property type="match status" value="1"/>
</dbReference>
<dbReference type="PANTHER" id="PTHR45084:SF1">
    <property type="entry name" value="ERAD-ASSOCIATED E3 UBIQUITIN-PROTEIN LIGASE COMPONENT HRD3A-RELATED"/>
    <property type="match status" value="1"/>
</dbReference>
<sequence>MEVLRKSRGEDNEVIEILEYQALQGGHTGAMYKIGLFYYVGLKGLKRDHAKAIPWFLKAVEKGEPRSMELLGEIYARGVGVERNYRKALELLTLASRHPLYSAYNGMGYMYIKGYGVANKNYTKAKEYFEKAANDEDAGGLYNLGVMYLKGIGVKKDSRRAYSSFIQAANAGHQKAFYQLAKMVHTGVGLKKNLPMVKSCLLFMFSSFGLCLYFTDDIIYVHCN</sequence>
<protein>
    <recommendedName>
        <fullName evidence="12">ERAD-associated E3 ubiquitin-protein ligase component HRD3A-like</fullName>
    </recommendedName>
</protein>
<evidence type="ECO:0000256" key="2">
    <source>
        <dbReference type="ARBA" id="ARBA00022692"/>
    </source>
</evidence>
<organism evidence="10 11">
    <name type="scientific">Juglans regia</name>
    <name type="common">English walnut</name>
    <dbReference type="NCBI Taxonomy" id="51240"/>
    <lineage>
        <taxon>Eukaryota</taxon>
        <taxon>Viridiplantae</taxon>
        <taxon>Streptophyta</taxon>
        <taxon>Embryophyta</taxon>
        <taxon>Tracheophyta</taxon>
        <taxon>Spermatophyta</taxon>
        <taxon>Magnoliopsida</taxon>
        <taxon>eudicotyledons</taxon>
        <taxon>Gunneridae</taxon>
        <taxon>Pentapetalae</taxon>
        <taxon>rosids</taxon>
        <taxon>fabids</taxon>
        <taxon>Fagales</taxon>
        <taxon>Juglandaceae</taxon>
        <taxon>Juglans</taxon>
    </lineage>
</organism>
<evidence type="ECO:0000256" key="9">
    <source>
        <dbReference type="ARBA" id="ARBA00038101"/>
    </source>
</evidence>
<gene>
    <name evidence="10" type="ORF">F2P56_034563</name>
</gene>
<keyword evidence="6" id="KW-1133">Transmembrane helix</keyword>
<comment type="similarity">
    <text evidence="9">Belongs to the sel-1 family.</text>
</comment>
<dbReference type="Gene3D" id="1.25.40.10">
    <property type="entry name" value="Tetratricopeptide repeat domain"/>
    <property type="match status" value="1"/>
</dbReference>
<evidence type="ECO:0000256" key="5">
    <source>
        <dbReference type="ARBA" id="ARBA00022824"/>
    </source>
</evidence>
<evidence type="ECO:0000256" key="8">
    <source>
        <dbReference type="ARBA" id="ARBA00023180"/>
    </source>
</evidence>
<evidence type="ECO:0000256" key="3">
    <source>
        <dbReference type="ARBA" id="ARBA00022729"/>
    </source>
</evidence>
<reference evidence="10" key="1">
    <citation type="submission" date="2015-10" db="EMBL/GenBank/DDBJ databases">
        <authorList>
            <person name="Martinez-Garcia P.J."/>
            <person name="Crepeau M.W."/>
            <person name="Puiu D."/>
            <person name="Gonzalez-Ibeas D."/>
            <person name="Whalen J."/>
            <person name="Stevens K."/>
            <person name="Paul R."/>
            <person name="Butterfield T."/>
            <person name="Britton M."/>
            <person name="Reagan R."/>
            <person name="Chakraborty S."/>
            <person name="Walawage S.L."/>
            <person name="Vasquez-Gross H.A."/>
            <person name="Cardeno C."/>
            <person name="Famula R."/>
            <person name="Pratt K."/>
            <person name="Kuruganti S."/>
            <person name="Aradhya M.K."/>
            <person name="Leslie C.A."/>
            <person name="Dandekar A.M."/>
            <person name="Salzberg S.L."/>
            <person name="Wegrzyn J.L."/>
            <person name="Langley C.H."/>
            <person name="Neale D.B."/>
        </authorList>
    </citation>
    <scope>NUCLEOTIDE SEQUENCE</scope>
    <source>
        <tissue evidence="10">Leaves</tissue>
    </source>
</reference>
<evidence type="ECO:0008006" key="12">
    <source>
        <dbReference type="Google" id="ProtNLM"/>
    </source>
</evidence>
<dbReference type="InterPro" id="IPR006597">
    <property type="entry name" value="Sel1-like"/>
</dbReference>
<keyword evidence="5" id="KW-0256">Endoplasmic reticulum</keyword>
<dbReference type="InterPro" id="IPR044623">
    <property type="entry name" value="HRD3"/>
</dbReference>
<dbReference type="AlphaFoldDB" id="A0A833SPT2"/>
<accession>A0A833SPT2</accession>
<dbReference type="Gramene" id="Jr15_10740_p1">
    <property type="protein sequence ID" value="cds.Jr15_10740_p1"/>
    <property type="gene ID" value="Jr15_10740"/>
</dbReference>
<dbReference type="SMART" id="SM00671">
    <property type="entry name" value="SEL1"/>
    <property type="match status" value="4"/>
</dbReference>
<dbReference type="SUPFAM" id="SSF81901">
    <property type="entry name" value="HCP-like"/>
    <property type="match status" value="2"/>
</dbReference>
<keyword evidence="7" id="KW-0472">Membrane</keyword>
<dbReference type="GO" id="GO:0036503">
    <property type="term" value="P:ERAD pathway"/>
    <property type="evidence" value="ECO:0007669"/>
    <property type="project" value="InterPro"/>
</dbReference>
<evidence type="ECO:0000256" key="4">
    <source>
        <dbReference type="ARBA" id="ARBA00022737"/>
    </source>
</evidence>
<comment type="subcellular location">
    <subcellularLocation>
        <location evidence="1">Endoplasmic reticulum membrane</location>
        <topology evidence="1">Single-pass membrane protein</topology>
    </subcellularLocation>
</comment>
<reference evidence="10" key="2">
    <citation type="submission" date="2020-03" db="EMBL/GenBank/DDBJ databases">
        <title>Walnut 2.0.</title>
        <authorList>
            <person name="Marrano A."/>
            <person name="Britton M."/>
            <person name="Zimin A.V."/>
            <person name="Zaini P.A."/>
            <person name="Workman R."/>
            <person name="Puiu D."/>
            <person name="Bianco L."/>
            <person name="Allen B.J."/>
            <person name="Troggio M."/>
            <person name="Leslie C.A."/>
            <person name="Timp W."/>
            <person name="Dendekar A."/>
            <person name="Salzberg S.L."/>
            <person name="Neale D.B."/>
        </authorList>
    </citation>
    <scope>NUCLEOTIDE SEQUENCE</scope>
    <source>
        <tissue evidence="10">Leaves</tissue>
    </source>
</reference>
<evidence type="ECO:0000313" key="11">
    <source>
        <dbReference type="Proteomes" id="UP000619265"/>
    </source>
</evidence>
<evidence type="ECO:0000256" key="1">
    <source>
        <dbReference type="ARBA" id="ARBA00004389"/>
    </source>
</evidence>